<name>A0AAJ1EZ95_9GAMM</name>
<evidence type="ECO:0000313" key="2">
    <source>
        <dbReference type="EMBL" id="MCH4293013.1"/>
    </source>
</evidence>
<dbReference type="Pfam" id="PF11456">
    <property type="entry name" value="DUF3019"/>
    <property type="match status" value="1"/>
</dbReference>
<gene>
    <name evidence="2" type="ORF">MJ923_01680</name>
</gene>
<protein>
    <submittedName>
        <fullName evidence="2">DUF3019 domain-containing protein</fullName>
    </submittedName>
</protein>
<feature type="chain" id="PRO_5042556716" evidence="1">
    <location>
        <begin position="19"/>
        <end position="123"/>
    </location>
</feature>
<dbReference type="AlphaFoldDB" id="A0AAJ1EZ95"/>
<organism evidence="2 3">
    <name type="scientific">Shewanella zhuhaiensis</name>
    <dbReference type="NCBI Taxonomy" id="2919576"/>
    <lineage>
        <taxon>Bacteria</taxon>
        <taxon>Pseudomonadati</taxon>
        <taxon>Pseudomonadota</taxon>
        <taxon>Gammaproteobacteria</taxon>
        <taxon>Alteromonadales</taxon>
        <taxon>Shewanellaceae</taxon>
        <taxon>Shewanella</taxon>
    </lineage>
</organism>
<sequence length="123" mass="13953">MKHIVCLILLLLSLPLTAGELQVVPKACATSSDQLPCRFDVSVSYEGETEQNLCLWLSHEASPRRCYIGLKALNEQLSLALEQDTMLEIRDMNSRVIMRTEISVALFQPAPKRKRRGLNWDLL</sequence>
<proteinExistence type="predicted"/>
<feature type="signal peptide" evidence="1">
    <location>
        <begin position="1"/>
        <end position="18"/>
    </location>
</feature>
<reference evidence="2 3" key="1">
    <citation type="submission" date="2022-02" db="EMBL/GenBank/DDBJ databases">
        <title>The genome sequence of Shewanella sp. 3B26.</title>
        <authorList>
            <person name="Du J."/>
        </authorList>
    </citation>
    <scope>NUCLEOTIDE SEQUENCE [LARGE SCALE GENOMIC DNA]</scope>
    <source>
        <strain evidence="2 3">3B26</strain>
    </source>
</reference>
<dbReference type="Proteomes" id="UP001297581">
    <property type="component" value="Unassembled WGS sequence"/>
</dbReference>
<evidence type="ECO:0000256" key="1">
    <source>
        <dbReference type="SAM" id="SignalP"/>
    </source>
</evidence>
<keyword evidence="3" id="KW-1185">Reference proteome</keyword>
<dbReference type="RefSeq" id="WP_240589634.1">
    <property type="nucleotide sequence ID" value="NZ_JAKUDL010000001.1"/>
</dbReference>
<comment type="caution">
    <text evidence="2">The sequence shown here is derived from an EMBL/GenBank/DDBJ whole genome shotgun (WGS) entry which is preliminary data.</text>
</comment>
<evidence type="ECO:0000313" key="3">
    <source>
        <dbReference type="Proteomes" id="UP001297581"/>
    </source>
</evidence>
<keyword evidence="1" id="KW-0732">Signal</keyword>
<dbReference type="InterPro" id="IPR021559">
    <property type="entry name" value="DUF3019"/>
</dbReference>
<dbReference type="EMBL" id="JAKUDL010000001">
    <property type="protein sequence ID" value="MCH4293013.1"/>
    <property type="molecule type" value="Genomic_DNA"/>
</dbReference>
<accession>A0AAJ1EZ95</accession>